<dbReference type="PANTHER" id="PTHR31743">
    <property type="entry name" value="TRANSIENT RECEPTOR POTENTIAL CHANNEL 4-ASSOCIATED PROTEIN TCPC4AP"/>
    <property type="match status" value="1"/>
</dbReference>
<dbReference type="Pfam" id="PF12463">
    <property type="entry name" value="DUF3689"/>
    <property type="match status" value="1"/>
</dbReference>
<dbReference type="GO" id="GO:0006511">
    <property type="term" value="P:ubiquitin-dependent protein catabolic process"/>
    <property type="evidence" value="ECO:0007669"/>
    <property type="project" value="InterPro"/>
</dbReference>
<gene>
    <name evidence="1" type="ORF">DBRI00130_LOCUS44252</name>
</gene>
<dbReference type="AlphaFoldDB" id="A0A7S4T954"/>
<dbReference type="EMBL" id="HBNS01061394">
    <property type="protein sequence ID" value="CAE4669241.1"/>
    <property type="molecule type" value="Transcribed_RNA"/>
</dbReference>
<organism evidence="1">
    <name type="scientific">Ditylum brightwellii</name>
    <dbReference type="NCBI Taxonomy" id="49249"/>
    <lineage>
        <taxon>Eukaryota</taxon>
        <taxon>Sar</taxon>
        <taxon>Stramenopiles</taxon>
        <taxon>Ochrophyta</taxon>
        <taxon>Bacillariophyta</taxon>
        <taxon>Mediophyceae</taxon>
        <taxon>Lithodesmiophycidae</taxon>
        <taxon>Lithodesmiales</taxon>
        <taxon>Lithodesmiaceae</taxon>
        <taxon>Ditylum</taxon>
    </lineage>
</organism>
<dbReference type="GO" id="GO:0031464">
    <property type="term" value="C:Cul4A-RING E3 ubiquitin ligase complex"/>
    <property type="evidence" value="ECO:0007669"/>
    <property type="project" value="InterPro"/>
</dbReference>
<protein>
    <submittedName>
        <fullName evidence="1">Uncharacterized protein</fullName>
    </submittedName>
</protein>
<dbReference type="InterPro" id="IPR022162">
    <property type="entry name" value="TRPC4AP"/>
</dbReference>
<evidence type="ECO:0000313" key="1">
    <source>
        <dbReference type="EMBL" id="CAE4669241.1"/>
    </source>
</evidence>
<accession>A0A7S4T954</accession>
<dbReference type="PANTHER" id="PTHR31743:SF1">
    <property type="entry name" value="SHORT TRANSIENT RECEPTOR POTENTIAL CHANNEL 4-ASSOCIATED PROTEIN"/>
    <property type="match status" value="1"/>
</dbReference>
<name>A0A7S4T954_9STRA</name>
<reference evidence="1" key="1">
    <citation type="submission" date="2021-01" db="EMBL/GenBank/DDBJ databases">
        <authorList>
            <person name="Corre E."/>
            <person name="Pelletier E."/>
            <person name="Niang G."/>
            <person name="Scheremetjew M."/>
            <person name="Finn R."/>
            <person name="Kale V."/>
            <person name="Holt S."/>
            <person name="Cochrane G."/>
            <person name="Meng A."/>
            <person name="Brown T."/>
            <person name="Cohen L."/>
        </authorList>
    </citation>
    <scope>NUCLEOTIDE SEQUENCE</scope>
    <source>
        <strain evidence="1">GSO104</strain>
    </source>
</reference>
<proteinExistence type="predicted"/>
<sequence length="219" mass="25610">MEWFFQANQTRLLRDLLGVVDLQNINHENICCLNTAVVLSIFAFRRKQLAEVLDGLSFINKEEECFMSRSQRGSVIDHRNRNHHHHADKNDIVSNLHSLTIGIENAPSHNDTKNNVVEGRPLFLQNNRKNGKKGAERFYGPISRNFRELLWFWTEYYTNRGRDRLSLEFSSHLRFEEWENIVKVLCADDGARTSLVSSPIRLPKSPYRKAPSFVETRLR</sequence>
<dbReference type="GO" id="GO:0019902">
    <property type="term" value="F:phosphatase binding"/>
    <property type="evidence" value="ECO:0007669"/>
    <property type="project" value="TreeGrafter"/>
</dbReference>